<evidence type="ECO:0000256" key="1">
    <source>
        <dbReference type="ARBA" id="ARBA00004123"/>
    </source>
</evidence>
<dbReference type="PANTHER" id="PTHR31744:SF233">
    <property type="entry name" value="NAC DOMAIN-CONTAINING PROTEIN 72-LIKE"/>
    <property type="match status" value="1"/>
</dbReference>
<evidence type="ECO:0000256" key="4">
    <source>
        <dbReference type="ARBA" id="ARBA00023163"/>
    </source>
</evidence>
<dbReference type="EMBL" id="GDJX01026074">
    <property type="protein sequence ID" value="JAT41862.1"/>
    <property type="molecule type" value="Transcribed_RNA"/>
</dbReference>
<dbReference type="GO" id="GO:0006355">
    <property type="term" value="P:regulation of DNA-templated transcription"/>
    <property type="evidence" value="ECO:0007669"/>
    <property type="project" value="InterPro"/>
</dbReference>
<dbReference type="PANTHER" id="PTHR31744">
    <property type="entry name" value="PROTEIN CUP-SHAPED COTYLEDON 2-RELATED"/>
    <property type="match status" value="1"/>
</dbReference>
<comment type="subcellular location">
    <subcellularLocation>
        <location evidence="1">Nucleus</location>
    </subcellularLocation>
</comment>
<reference evidence="8" key="1">
    <citation type="submission" date="2015-07" db="EMBL/GenBank/DDBJ databases">
        <title>Transcriptome Assembly of Anthurium amnicola.</title>
        <authorList>
            <person name="Suzuki J."/>
        </authorList>
    </citation>
    <scope>NUCLEOTIDE SEQUENCE</scope>
</reference>
<dbReference type="Gene3D" id="2.170.150.80">
    <property type="entry name" value="NAC domain"/>
    <property type="match status" value="1"/>
</dbReference>
<evidence type="ECO:0000256" key="2">
    <source>
        <dbReference type="ARBA" id="ARBA00023015"/>
    </source>
</evidence>
<evidence type="ECO:0000259" key="7">
    <source>
        <dbReference type="PROSITE" id="PS51005"/>
    </source>
</evidence>
<dbReference type="InterPro" id="IPR003441">
    <property type="entry name" value="NAC-dom"/>
</dbReference>
<protein>
    <submittedName>
        <fullName evidence="8">NAC domain-containing protein 29</fullName>
    </submittedName>
</protein>
<feature type="non-terminal residue" evidence="8">
    <location>
        <position position="1"/>
    </location>
</feature>
<sequence length="134" mass="14282">FVFYRGRAPKGSRTDWVMHEYRLAGAGAGACAFPQRKNSTHSSMASQTGDWVLCRVYKKRGPETDVVTMEGSCEEAAGHGRVGFIDFMGQRDPHPATPSASESSCVTEVTADGRCSAEDSSCSSGSSSLHGIEV</sequence>
<evidence type="ECO:0000256" key="5">
    <source>
        <dbReference type="ARBA" id="ARBA00023242"/>
    </source>
</evidence>
<accession>A0A1D1XHK4</accession>
<keyword evidence="5" id="KW-0539">Nucleus</keyword>
<evidence type="ECO:0000256" key="3">
    <source>
        <dbReference type="ARBA" id="ARBA00023125"/>
    </source>
</evidence>
<evidence type="ECO:0000256" key="6">
    <source>
        <dbReference type="SAM" id="MobiDB-lite"/>
    </source>
</evidence>
<organism evidence="8">
    <name type="scientific">Anthurium amnicola</name>
    <dbReference type="NCBI Taxonomy" id="1678845"/>
    <lineage>
        <taxon>Eukaryota</taxon>
        <taxon>Viridiplantae</taxon>
        <taxon>Streptophyta</taxon>
        <taxon>Embryophyta</taxon>
        <taxon>Tracheophyta</taxon>
        <taxon>Spermatophyta</taxon>
        <taxon>Magnoliopsida</taxon>
        <taxon>Liliopsida</taxon>
        <taxon>Araceae</taxon>
        <taxon>Pothoideae</taxon>
        <taxon>Potheae</taxon>
        <taxon>Anthurium</taxon>
    </lineage>
</organism>
<dbReference type="GO" id="GO:0005634">
    <property type="term" value="C:nucleus"/>
    <property type="evidence" value="ECO:0007669"/>
    <property type="project" value="UniProtKB-SubCell"/>
</dbReference>
<dbReference type="SUPFAM" id="SSF101941">
    <property type="entry name" value="NAC domain"/>
    <property type="match status" value="1"/>
</dbReference>
<evidence type="ECO:0000313" key="8">
    <source>
        <dbReference type="EMBL" id="JAT41862.1"/>
    </source>
</evidence>
<feature type="domain" description="NAC" evidence="7">
    <location>
        <begin position="1"/>
        <end position="59"/>
    </location>
</feature>
<proteinExistence type="predicted"/>
<dbReference type="PROSITE" id="PS51005">
    <property type="entry name" value="NAC"/>
    <property type="match status" value="1"/>
</dbReference>
<gene>
    <name evidence="8" type="primary">NAC029_6</name>
    <name evidence="8" type="ORF">g.81617</name>
</gene>
<dbReference type="InterPro" id="IPR036093">
    <property type="entry name" value="NAC_dom_sf"/>
</dbReference>
<keyword evidence="3" id="KW-0238">DNA-binding</keyword>
<keyword evidence="4" id="KW-0804">Transcription</keyword>
<name>A0A1D1XHK4_9ARAE</name>
<feature type="compositionally biased region" description="Low complexity" evidence="6">
    <location>
        <begin position="118"/>
        <end position="128"/>
    </location>
</feature>
<keyword evidence="2" id="KW-0805">Transcription regulation</keyword>
<feature type="region of interest" description="Disordered" evidence="6">
    <location>
        <begin position="115"/>
        <end position="134"/>
    </location>
</feature>
<dbReference type="GO" id="GO:0003677">
    <property type="term" value="F:DNA binding"/>
    <property type="evidence" value="ECO:0007669"/>
    <property type="project" value="UniProtKB-KW"/>
</dbReference>
<dbReference type="AlphaFoldDB" id="A0A1D1XHK4"/>